<sequence>MRTGITSSLVRTSIHTCTVNMSRGISQVGAQSKHQVWMRYRMISAKALSTRLSSLGGSLDSAGARTWVVYLGWSVAPGTSGRYTHPLRSSLTFIPPCHHTFYDCVWLLLCTRAMLRYITTLYSHLVNSPCGQHLSIGDEQRVPGGRGGLAQIKFSVSVMFSR</sequence>
<evidence type="ECO:0000313" key="1">
    <source>
        <dbReference type="EMBL" id="KAK1594577.1"/>
    </source>
</evidence>
<dbReference type="EMBL" id="JAHLJV010000019">
    <property type="protein sequence ID" value="KAK1594577.1"/>
    <property type="molecule type" value="Genomic_DNA"/>
</dbReference>
<dbReference type="AlphaFoldDB" id="A0AAD8Q2A2"/>
<accession>A0AAD8Q2A2</accession>
<keyword evidence="2" id="KW-1185">Reference proteome</keyword>
<dbReference type="RefSeq" id="XP_060415739.1">
    <property type="nucleotide sequence ID" value="XM_060550878.1"/>
</dbReference>
<protein>
    <submittedName>
        <fullName evidence="1">Uncharacterized protein</fullName>
    </submittedName>
</protein>
<organism evidence="1 2">
    <name type="scientific">Colletotrichum navitas</name>
    <dbReference type="NCBI Taxonomy" id="681940"/>
    <lineage>
        <taxon>Eukaryota</taxon>
        <taxon>Fungi</taxon>
        <taxon>Dikarya</taxon>
        <taxon>Ascomycota</taxon>
        <taxon>Pezizomycotina</taxon>
        <taxon>Sordariomycetes</taxon>
        <taxon>Hypocreomycetidae</taxon>
        <taxon>Glomerellales</taxon>
        <taxon>Glomerellaceae</taxon>
        <taxon>Colletotrichum</taxon>
        <taxon>Colletotrichum graminicola species complex</taxon>
    </lineage>
</organism>
<dbReference type="Proteomes" id="UP001230504">
    <property type="component" value="Unassembled WGS sequence"/>
</dbReference>
<reference evidence="1" key="1">
    <citation type="submission" date="2021-06" db="EMBL/GenBank/DDBJ databases">
        <title>Comparative genomics, transcriptomics and evolutionary studies reveal genomic signatures of adaptation to plant cell wall in hemibiotrophic fungi.</title>
        <authorList>
            <consortium name="DOE Joint Genome Institute"/>
            <person name="Baroncelli R."/>
            <person name="Diaz J.F."/>
            <person name="Benocci T."/>
            <person name="Peng M."/>
            <person name="Battaglia E."/>
            <person name="Haridas S."/>
            <person name="Andreopoulos W."/>
            <person name="Labutti K."/>
            <person name="Pangilinan J."/>
            <person name="Floch G.L."/>
            <person name="Makela M.R."/>
            <person name="Henrissat B."/>
            <person name="Grigoriev I.V."/>
            <person name="Crouch J.A."/>
            <person name="De Vries R.P."/>
            <person name="Sukno S.A."/>
            <person name="Thon M.R."/>
        </authorList>
    </citation>
    <scope>NUCLEOTIDE SEQUENCE</scope>
    <source>
        <strain evidence="1">CBS 125086</strain>
    </source>
</reference>
<gene>
    <name evidence="1" type="ORF">LY79DRAFT_132603</name>
</gene>
<proteinExistence type="predicted"/>
<dbReference type="GeneID" id="85435118"/>
<comment type="caution">
    <text evidence="1">The sequence shown here is derived from an EMBL/GenBank/DDBJ whole genome shotgun (WGS) entry which is preliminary data.</text>
</comment>
<name>A0AAD8Q2A2_9PEZI</name>
<evidence type="ECO:0000313" key="2">
    <source>
        <dbReference type="Proteomes" id="UP001230504"/>
    </source>
</evidence>